<protein>
    <submittedName>
        <fullName evidence="2">Isochorismate synthase</fullName>
    </submittedName>
</protein>
<dbReference type="InterPro" id="IPR015890">
    <property type="entry name" value="Chorismate_C"/>
</dbReference>
<proteinExistence type="predicted"/>
<keyword evidence="3" id="KW-1185">Reference proteome</keyword>
<evidence type="ECO:0000313" key="2">
    <source>
        <dbReference type="EMBL" id="TFH98501.1"/>
    </source>
</evidence>
<dbReference type="EMBL" id="SPKT01000016">
    <property type="protein sequence ID" value="TFH98501.1"/>
    <property type="molecule type" value="Genomic_DNA"/>
</dbReference>
<dbReference type="SUPFAM" id="SSF56322">
    <property type="entry name" value="ADC synthase"/>
    <property type="match status" value="1"/>
</dbReference>
<dbReference type="Gene3D" id="3.60.120.10">
    <property type="entry name" value="Anthranilate synthase"/>
    <property type="match status" value="1"/>
</dbReference>
<sequence>MGGMSAPHENLRSLLPSVHADAAFADAVVWVQGEKALVGAGGWTVLLQGKDRLRRISQLWSRSVKATPQTGTLAMLPVPAAEADEPRPQPAQRAWVAGTFTDASDEPAVLRIPTHWTEQSPQGVKLFVQDVSATALRAAVAVDEAAELAPHGHMPLPAADPERAWDDSGYADGVRAVLERLGRPSEGPEATGEILRKVVISRTETVPADEGALWSALDRLREAYPQTWVFAVGGLLGATPEMLATQHDGAVESLVLAGSVPRGSTVQADEAAKAYIAADHRLADEHHWAARSVWEALTPVLQMDDSTFMPHLLTLPNVHHLATRISGQLKAAAGTVLDVVTRMHPTAAVGGTPTPDAVRVIAEVEPVDRGRYGAPVGWVDGSGDGEIALALRCGQAMRAAEGPDRGAGDGVANAEGEPSPDVAVAVRLHAGGGIVPGADPAEEVTEIGVKFQPMRRALGVDVGA</sequence>
<dbReference type="PANTHER" id="PTHR42839:SF2">
    <property type="entry name" value="ISOCHORISMATE SYNTHASE ENTC"/>
    <property type="match status" value="1"/>
</dbReference>
<dbReference type="InterPro" id="IPR005801">
    <property type="entry name" value="ADC_synthase"/>
</dbReference>
<dbReference type="Proteomes" id="UP000297477">
    <property type="component" value="Unassembled WGS sequence"/>
</dbReference>
<comment type="caution">
    <text evidence="2">The sequence shown here is derived from an EMBL/GenBank/DDBJ whole genome shotgun (WGS) entry which is preliminary data.</text>
</comment>
<reference evidence="2 3" key="1">
    <citation type="submission" date="2019-03" db="EMBL/GenBank/DDBJ databases">
        <title>Reclassification of Micrococcus aloeverae and Micrococcus yunnanensis as later heterotypic synonyms of Micrococcus luteus.</title>
        <authorList>
            <person name="Huang C.-H."/>
        </authorList>
    </citation>
    <scope>NUCLEOTIDE SEQUENCE [LARGE SCALE GENOMIC DNA]</scope>
    <source>
        <strain evidence="2 3">BCRC 12151</strain>
    </source>
</reference>
<name>A0ABY2K2E4_9MICC</name>
<dbReference type="Pfam" id="PF00425">
    <property type="entry name" value="Chorismate_bind"/>
    <property type="match status" value="1"/>
</dbReference>
<gene>
    <name evidence="2" type="ORF">E4A49_08270</name>
</gene>
<evidence type="ECO:0000313" key="3">
    <source>
        <dbReference type="Proteomes" id="UP000297477"/>
    </source>
</evidence>
<organism evidence="2 3">
    <name type="scientific">Micrococcus lylae</name>
    <dbReference type="NCBI Taxonomy" id="1273"/>
    <lineage>
        <taxon>Bacteria</taxon>
        <taxon>Bacillati</taxon>
        <taxon>Actinomycetota</taxon>
        <taxon>Actinomycetes</taxon>
        <taxon>Micrococcales</taxon>
        <taxon>Micrococcaceae</taxon>
        <taxon>Micrococcus</taxon>
    </lineage>
</organism>
<accession>A0ABY2K2E4</accession>
<feature type="domain" description="Chorismate-utilising enzyme C-terminal" evidence="1">
    <location>
        <begin position="195"/>
        <end position="450"/>
    </location>
</feature>
<dbReference type="PANTHER" id="PTHR42839">
    <property type="entry name" value="ISOCHORISMATE SYNTHASE ENTC"/>
    <property type="match status" value="1"/>
</dbReference>
<evidence type="ECO:0000259" key="1">
    <source>
        <dbReference type="Pfam" id="PF00425"/>
    </source>
</evidence>